<dbReference type="PANTHER" id="PTHR20922">
    <property type="entry name" value="DNL-TYPE ZINC FINGER PROTEIN"/>
    <property type="match status" value="1"/>
</dbReference>
<dbReference type="Proteomes" id="UP000799428">
    <property type="component" value="Unassembled WGS sequence"/>
</dbReference>
<feature type="region of interest" description="Disordered" evidence="5">
    <location>
        <begin position="57"/>
        <end position="92"/>
    </location>
</feature>
<keyword evidence="3" id="KW-0862">Zinc</keyword>
<dbReference type="GO" id="GO:0030150">
    <property type="term" value="P:protein import into mitochondrial matrix"/>
    <property type="evidence" value="ECO:0007669"/>
    <property type="project" value="TreeGrafter"/>
</dbReference>
<keyword evidence="2 4" id="KW-0863">Zinc-finger</keyword>
<evidence type="ECO:0000313" key="8">
    <source>
        <dbReference type="Proteomes" id="UP000799428"/>
    </source>
</evidence>
<dbReference type="PROSITE" id="PS51501">
    <property type="entry name" value="ZF_DNL"/>
    <property type="match status" value="1"/>
</dbReference>
<accession>A0A6G1JS46</accession>
<keyword evidence="1" id="KW-0479">Metal-binding</keyword>
<name>A0A6G1JS46_9PLEO</name>
<dbReference type="AlphaFoldDB" id="A0A6G1JS46"/>
<dbReference type="GO" id="GO:0008270">
    <property type="term" value="F:zinc ion binding"/>
    <property type="evidence" value="ECO:0007669"/>
    <property type="project" value="UniProtKB-KW"/>
</dbReference>
<proteinExistence type="predicted"/>
<dbReference type="GO" id="GO:0006457">
    <property type="term" value="P:protein folding"/>
    <property type="evidence" value="ECO:0007669"/>
    <property type="project" value="TreeGrafter"/>
</dbReference>
<feature type="domain" description="DNL-type" evidence="6">
    <location>
        <begin position="92"/>
        <end position="154"/>
    </location>
</feature>
<dbReference type="OrthoDB" id="512667at2759"/>
<dbReference type="GO" id="GO:0051087">
    <property type="term" value="F:protein-folding chaperone binding"/>
    <property type="evidence" value="ECO:0007669"/>
    <property type="project" value="TreeGrafter"/>
</dbReference>
<dbReference type="PANTHER" id="PTHR20922:SF13">
    <property type="entry name" value="DNL-TYPE ZINC FINGER PROTEIN"/>
    <property type="match status" value="1"/>
</dbReference>
<evidence type="ECO:0000256" key="3">
    <source>
        <dbReference type="ARBA" id="ARBA00022833"/>
    </source>
</evidence>
<protein>
    <submittedName>
        <fullName evidence="7">Zf-DNL-domain-containing protein</fullName>
    </submittedName>
</protein>
<dbReference type="GO" id="GO:0050821">
    <property type="term" value="P:protein stabilization"/>
    <property type="evidence" value="ECO:0007669"/>
    <property type="project" value="TreeGrafter"/>
</dbReference>
<evidence type="ECO:0000259" key="6">
    <source>
        <dbReference type="PROSITE" id="PS51501"/>
    </source>
</evidence>
<sequence length="154" mass="17053">MRSSVSLLRCLARTSAPRAAYASPRAHTSIPVPLRCFHTPRTAAPVLLRPSKILTGMRPFPSGLRHESTRSNVPPQTGASSTTPPDSRLERDQVPAYEMTFTCNKCNTRSSHRVSKQGYHHGTVLITCPGCKNRHLMSDHLKVHLDPPTPIIRI</sequence>
<evidence type="ECO:0000256" key="2">
    <source>
        <dbReference type="ARBA" id="ARBA00022771"/>
    </source>
</evidence>
<keyword evidence="8" id="KW-1185">Reference proteome</keyword>
<dbReference type="GO" id="GO:0005739">
    <property type="term" value="C:mitochondrion"/>
    <property type="evidence" value="ECO:0007669"/>
    <property type="project" value="TreeGrafter"/>
</dbReference>
<feature type="compositionally biased region" description="Polar residues" evidence="5">
    <location>
        <begin position="70"/>
        <end position="85"/>
    </location>
</feature>
<dbReference type="InterPro" id="IPR007853">
    <property type="entry name" value="Znf_DNL-typ"/>
</dbReference>
<dbReference type="InterPro" id="IPR024158">
    <property type="entry name" value="Mt_import_TIM15"/>
</dbReference>
<dbReference type="Pfam" id="PF05180">
    <property type="entry name" value="zf-DNL"/>
    <property type="match status" value="1"/>
</dbReference>
<gene>
    <name evidence="7" type="ORF">K504DRAFT_463765</name>
</gene>
<evidence type="ECO:0000313" key="7">
    <source>
        <dbReference type="EMBL" id="KAF2703133.1"/>
    </source>
</evidence>
<evidence type="ECO:0000256" key="1">
    <source>
        <dbReference type="ARBA" id="ARBA00022723"/>
    </source>
</evidence>
<dbReference type="EMBL" id="MU005789">
    <property type="protein sequence ID" value="KAF2703133.1"/>
    <property type="molecule type" value="Genomic_DNA"/>
</dbReference>
<organism evidence="7 8">
    <name type="scientific">Pleomassaria siparia CBS 279.74</name>
    <dbReference type="NCBI Taxonomy" id="1314801"/>
    <lineage>
        <taxon>Eukaryota</taxon>
        <taxon>Fungi</taxon>
        <taxon>Dikarya</taxon>
        <taxon>Ascomycota</taxon>
        <taxon>Pezizomycotina</taxon>
        <taxon>Dothideomycetes</taxon>
        <taxon>Pleosporomycetidae</taxon>
        <taxon>Pleosporales</taxon>
        <taxon>Pleomassariaceae</taxon>
        <taxon>Pleomassaria</taxon>
    </lineage>
</organism>
<evidence type="ECO:0000256" key="4">
    <source>
        <dbReference type="PROSITE-ProRule" id="PRU00834"/>
    </source>
</evidence>
<reference evidence="7" key="1">
    <citation type="journal article" date="2020" name="Stud. Mycol.">
        <title>101 Dothideomycetes genomes: a test case for predicting lifestyles and emergence of pathogens.</title>
        <authorList>
            <person name="Haridas S."/>
            <person name="Albert R."/>
            <person name="Binder M."/>
            <person name="Bloem J."/>
            <person name="Labutti K."/>
            <person name="Salamov A."/>
            <person name="Andreopoulos B."/>
            <person name="Baker S."/>
            <person name="Barry K."/>
            <person name="Bills G."/>
            <person name="Bluhm B."/>
            <person name="Cannon C."/>
            <person name="Castanera R."/>
            <person name="Culley D."/>
            <person name="Daum C."/>
            <person name="Ezra D."/>
            <person name="Gonzalez J."/>
            <person name="Henrissat B."/>
            <person name="Kuo A."/>
            <person name="Liang C."/>
            <person name="Lipzen A."/>
            <person name="Lutzoni F."/>
            <person name="Magnuson J."/>
            <person name="Mondo S."/>
            <person name="Nolan M."/>
            <person name="Ohm R."/>
            <person name="Pangilinan J."/>
            <person name="Park H.-J."/>
            <person name="Ramirez L."/>
            <person name="Alfaro M."/>
            <person name="Sun H."/>
            <person name="Tritt A."/>
            <person name="Yoshinaga Y."/>
            <person name="Zwiers L.-H."/>
            <person name="Turgeon B."/>
            <person name="Goodwin S."/>
            <person name="Spatafora J."/>
            <person name="Crous P."/>
            <person name="Grigoriev I."/>
        </authorList>
    </citation>
    <scope>NUCLEOTIDE SEQUENCE</scope>
    <source>
        <strain evidence="7">CBS 279.74</strain>
    </source>
</reference>
<evidence type="ECO:0000256" key="5">
    <source>
        <dbReference type="SAM" id="MobiDB-lite"/>
    </source>
</evidence>